<dbReference type="Proteomes" id="UP000242146">
    <property type="component" value="Unassembled WGS sequence"/>
</dbReference>
<name>A0A1X2GBT7_9FUNG</name>
<proteinExistence type="predicted"/>
<evidence type="ECO:0000313" key="4">
    <source>
        <dbReference type="EMBL" id="ORX50177.1"/>
    </source>
</evidence>
<keyword evidence="5" id="KW-1185">Reference proteome</keyword>
<dbReference type="Pfam" id="PF02469">
    <property type="entry name" value="Fasciclin"/>
    <property type="match status" value="5"/>
</dbReference>
<dbReference type="SMART" id="SM00554">
    <property type="entry name" value="FAS1"/>
    <property type="match status" value="5"/>
</dbReference>
<accession>A0A1X2GBT7</accession>
<evidence type="ECO:0000313" key="5">
    <source>
        <dbReference type="Proteomes" id="UP000242146"/>
    </source>
</evidence>
<dbReference type="PANTHER" id="PTHR10900:SF125">
    <property type="entry name" value="FAS1 DOMAIN-CONTAINING PROTEIN YLR001C"/>
    <property type="match status" value="1"/>
</dbReference>
<dbReference type="AlphaFoldDB" id="A0A1X2GBT7"/>
<evidence type="ECO:0000259" key="3">
    <source>
        <dbReference type="PROSITE" id="PS50213"/>
    </source>
</evidence>
<dbReference type="Gene3D" id="2.30.180.10">
    <property type="entry name" value="FAS1 domain"/>
    <property type="match status" value="5"/>
</dbReference>
<keyword evidence="1" id="KW-0812">Transmembrane</keyword>
<protein>
    <submittedName>
        <fullName evidence="4">FAS1 domain-containing protein</fullName>
    </submittedName>
</protein>
<dbReference type="PROSITE" id="PS50213">
    <property type="entry name" value="FAS1"/>
    <property type="match status" value="4"/>
</dbReference>
<dbReference type="STRING" id="101127.A0A1X2GBT7"/>
<feature type="domain" description="FAS1" evidence="3">
    <location>
        <begin position="298"/>
        <end position="439"/>
    </location>
</feature>
<dbReference type="InterPro" id="IPR050904">
    <property type="entry name" value="Adhesion/Biosynth-related"/>
</dbReference>
<keyword evidence="1" id="KW-1133">Transmembrane helix</keyword>
<feature type="transmembrane region" description="Helical" evidence="1">
    <location>
        <begin position="747"/>
        <end position="773"/>
    </location>
</feature>
<keyword evidence="2" id="KW-0732">Signal</keyword>
<dbReference type="OrthoDB" id="14252at2759"/>
<organism evidence="4 5">
    <name type="scientific">Hesseltinella vesiculosa</name>
    <dbReference type="NCBI Taxonomy" id="101127"/>
    <lineage>
        <taxon>Eukaryota</taxon>
        <taxon>Fungi</taxon>
        <taxon>Fungi incertae sedis</taxon>
        <taxon>Mucoromycota</taxon>
        <taxon>Mucoromycotina</taxon>
        <taxon>Mucoromycetes</taxon>
        <taxon>Mucorales</taxon>
        <taxon>Cunninghamellaceae</taxon>
        <taxon>Hesseltinella</taxon>
    </lineage>
</organism>
<feature type="domain" description="FAS1" evidence="3">
    <location>
        <begin position="18"/>
        <end position="157"/>
    </location>
</feature>
<feature type="chain" id="PRO_5013276150" evidence="2">
    <location>
        <begin position="18"/>
        <end position="788"/>
    </location>
</feature>
<evidence type="ECO:0000256" key="1">
    <source>
        <dbReference type="SAM" id="Phobius"/>
    </source>
</evidence>
<dbReference type="InterPro" id="IPR000782">
    <property type="entry name" value="FAS1_domain"/>
</dbReference>
<dbReference type="SUPFAM" id="SSF82153">
    <property type="entry name" value="FAS1 domain"/>
    <property type="match status" value="5"/>
</dbReference>
<dbReference type="GO" id="GO:0005615">
    <property type="term" value="C:extracellular space"/>
    <property type="evidence" value="ECO:0007669"/>
    <property type="project" value="TreeGrafter"/>
</dbReference>
<dbReference type="PANTHER" id="PTHR10900">
    <property type="entry name" value="PERIOSTIN-RELATED"/>
    <property type="match status" value="1"/>
</dbReference>
<reference evidence="4 5" key="1">
    <citation type="submission" date="2016-07" db="EMBL/GenBank/DDBJ databases">
        <title>Pervasive Adenine N6-methylation of Active Genes in Fungi.</title>
        <authorList>
            <consortium name="DOE Joint Genome Institute"/>
            <person name="Mondo S.J."/>
            <person name="Dannebaum R.O."/>
            <person name="Kuo R.C."/>
            <person name="Labutti K."/>
            <person name="Haridas S."/>
            <person name="Kuo A."/>
            <person name="Salamov A."/>
            <person name="Ahrendt S.R."/>
            <person name="Lipzen A."/>
            <person name="Sullivan W."/>
            <person name="Andreopoulos W.B."/>
            <person name="Clum A."/>
            <person name="Lindquist E."/>
            <person name="Daum C."/>
            <person name="Ramamoorthy G.K."/>
            <person name="Gryganskyi A."/>
            <person name="Culley D."/>
            <person name="Magnuson J.K."/>
            <person name="James T.Y."/>
            <person name="O'Malley M.A."/>
            <person name="Stajich J.E."/>
            <person name="Spatafora J.W."/>
            <person name="Visel A."/>
            <person name="Grigoriev I.V."/>
        </authorList>
    </citation>
    <scope>NUCLEOTIDE SEQUENCE [LARGE SCALE GENOMIC DNA]</scope>
    <source>
        <strain evidence="4 5">NRRL 3301</strain>
    </source>
</reference>
<feature type="signal peptide" evidence="2">
    <location>
        <begin position="1"/>
        <end position="17"/>
    </location>
</feature>
<gene>
    <name evidence="4" type="ORF">DM01DRAFT_1308487</name>
</gene>
<dbReference type="InterPro" id="IPR036378">
    <property type="entry name" value="FAS1_dom_sf"/>
</dbReference>
<sequence>MKFPLLLLIYPLLPVFGYKTIIDVLSEDERFHTLVTHLQHTRLVPFINNLTTATFFAPDNHAFEIFNGDIDKNTLLYHLVPFTFQTQDFYHGQLLSSLYERPNVLGSNENDIGQRIKVTKEGKQSQGRSKVFINQAQIITQDIPVNNHTFIQAIDQLLTPPPMLDTFLPTYPLLDSLLKQADVNALLQQEAPFTVFLSQADPLHAFNNIEANYMTSTFGKKDLQRYLNYLIIEGFPTFADGLQPGLEKVKTRNGETLLLETKQDGSKSINGIPIIQQDILAANGVVHELGDLPIPASLNFDARKYMYGLNTTKFVDLLDRYGLSSYLDASPHHYTFLAPENAVIDENEIPNHDKRAWLSYHIANGSWTPDQFYDGMMLDAEYIPGNLGPDVHQKIPIFVDEEDILNSKPSLSIRFGRARALANNVSIHGNVIYQVSDTLAVPGDLLSQLVVDLDLSTFIATLYVSGLADDLQHHHGITLFVPTNTAFQRLGLLTKFLVHPAGKSQLKTILRYHVVQQLLYYDDMLHRVYEVPTLANDTLLRTRPTGDKSRILIGPPDGNDSEAGAIVQDPTEGSNNILMANGVVHKVEQVQIPAQVKISNYDLLVGMGATTMLKVLEKANLTETLNRSDTVVLVPTDRAFARVDLTALFNDPVQLDRVARFHFLQSPWQTDVSLWQADYDTLLSNKDKVIIKQQGNDHDNLVVTVKDKESMMAEITGLGRVTAGRGGVLEINAVLIPIHRGIFGLPFIWSIVVLIVILSISSSILGVVGFIGYKIYTRRRLGYRAIGS</sequence>
<feature type="domain" description="FAS1" evidence="3">
    <location>
        <begin position="151"/>
        <end position="293"/>
    </location>
</feature>
<keyword evidence="1" id="KW-0472">Membrane</keyword>
<comment type="caution">
    <text evidence="4">The sequence shown here is derived from an EMBL/GenBank/DDBJ whole genome shotgun (WGS) entry which is preliminary data.</text>
</comment>
<evidence type="ECO:0000256" key="2">
    <source>
        <dbReference type="SAM" id="SignalP"/>
    </source>
</evidence>
<dbReference type="EMBL" id="MCGT01000024">
    <property type="protein sequence ID" value="ORX50177.1"/>
    <property type="molecule type" value="Genomic_DNA"/>
</dbReference>
<feature type="domain" description="FAS1" evidence="3">
    <location>
        <begin position="442"/>
        <end position="591"/>
    </location>
</feature>